<feature type="region of interest" description="Disordered" evidence="2">
    <location>
        <begin position="207"/>
        <end position="477"/>
    </location>
</feature>
<accession>A0A0G4HWY3</accession>
<feature type="compositionally biased region" description="Low complexity" evidence="2">
    <location>
        <begin position="332"/>
        <end position="348"/>
    </location>
</feature>
<feature type="region of interest" description="Disordered" evidence="2">
    <location>
        <begin position="1"/>
        <end position="38"/>
    </location>
</feature>
<gene>
    <name evidence="3" type="ORF">Cvel_1465</name>
</gene>
<proteinExistence type="predicted"/>
<reference evidence="3" key="1">
    <citation type="submission" date="2014-11" db="EMBL/GenBank/DDBJ databases">
        <authorList>
            <person name="Otto D Thomas"/>
            <person name="Naeem Raeece"/>
        </authorList>
    </citation>
    <scope>NUCLEOTIDE SEQUENCE</scope>
</reference>
<feature type="region of interest" description="Disordered" evidence="2">
    <location>
        <begin position="490"/>
        <end position="540"/>
    </location>
</feature>
<feature type="compositionally biased region" description="Basic and acidic residues" evidence="2">
    <location>
        <begin position="17"/>
        <end position="38"/>
    </location>
</feature>
<keyword evidence="1" id="KW-0175">Coiled coil</keyword>
<dbReference type="AlphaFoldDB" id="A0A0G4HWY3"/>
<organism evidence="3">
    <name type="scientific">Chromera velia CCMP2878</name>
    <dbReference type="NCBI Taxonomy" id="1169474"/>
    <lineage>
        <taxon>Eukaryota</taxon>
        <taxon>Sar</taxon>
        <taxon>Alveolata</taxon>
        <taxon>Colpodellida</taxon>
        <taxon>Chromeraceae</taxon>
        <taxon>Chromera</taxon>
    </lineage>
</organism>
<name>A0A0G4HWY3_9ALVE</name>
<feature type="compositionally biased region" description="Low complexity" evidence="2">
    <location>
        <begin position="404"/>
        <end position="440"/>
    </location>
</feature>
<evidence type="ECO:0000313" key="3">
    <source>
        <dbReference type="EMBL" id="CEM48984.1"/>
    </source>
</evidence>
<evidence type="ECO:0000256" key="1">
    <source>
        <dbReference type="SAM" id="Coils"/>
    </source>
</evidence>
<evidence type="ECO:0000256" key="2">
    <source>
        <dbReference type="SAM" id="MobiDB-lite"/>
    </source>
</evidence>
<protein>
    <submittedName>
        <fullName evidence="3">Uncharacterized protein</fullName>
    </submittedName>
</protein>
<feature type="coiled-coil region" evidence="1">
    <location>
        <begin position="108"/>
        <end position="135"/>
    </location>
</feature>
<dbReference type="VEuPathDB" id="CryptoDB:Cvel_1465"/>
<sequence length="631" mass="68830">MGQRGSKGPRGSVGQLKPHESMMDPGERGGGRERRRSFEEMDYVDTHIVRASERLLAEGVQLKPPDFKLWLHRKLKTELGVNDTPSRQTFLLALERARGCISENGRVIESQAQTVTVLKQELEQIETMMAKLLTLASTAVDGEGGSPVGLNGGAFATGERHSALNSQLELEEPVEAVLEAQDGVEAHREERALSVLLAEGCEKSGLKVSGKRLHRVNTPVGKVRGREKEKGVSRRSRGPPPGASQGFPREGISSSSKYDRSRRQSLFPSVSPGKPNCSIREKSRSSSQSSSAGWRTPVEDMQSDEEDERVEGVEEEEEEEEEETTRGTQHRPPSQSPSSSSDSLLSDSAHMFPFLCLPTPSTASLREGKCHPVDNEEGSPQMKGSDSVRALKRDSNSSVVVIAPEALSSHSSISSEESSPTPEISSPSHSPSASLGRPFPFQTPNPPNPSAEAGIDAHNQYKGPKASHHPTHPHVLLGTLPQGARLVRKTQMQKKEDAGPSPLRLKRGPRHSQVNPQRGTAGDIPQTHSLPPPLPPLCLSLESHAEPTIFTPLPQEESGRDTNTRRLPVLHHQNLSQHRNQQEAEGRARDALTSRKGQGVTFLERSVIVPLPPPPGLQERAGRLPFFFEHS</sequence>
<dbReference type="EMBL" id="CDMZ01004201">
    <property type="protein sequence ID" value="CEM48984.1"/>
    <property type="molecule type" value="Genomic_DNA"/>
</dbReference>
<feature type="compositionally biased region" description="Acidic residues" evidence="2">
    <location>
        <begin position="301"/>
        <end position="323"/>
    </location>
</feature>